<feature type="domain" description="Mycothiol-dependent maleylpyruvate isomerase metal-binding" evidence="1">
    <location>
        <begin position="13"/>
        <end position="133"/>
    </location>
</feature>
<reference evidence="2" key="1">
    <citation type="submission" date="2021-02" db="EMBL/GenBank/DDBJ databases">
        <title>Natrosporangium hydrolyticum gen. nov., sp. nov, a haloalkaliphilic actinobacterium from a soda solonchak soil.</title>
        <authorList>
            <person name="Sorokin D.Y."/>
            <person name="Khijniak T.V."/>
            <person name="Zakharycheva A.P."/>
            <person name="Boueva O.V."/>
            <person name="Ariskina E.V."/>
            <person name="Hahnke R.L."/>
            <person name="Bunk B."/>
            <person name="Sproer C."/>
            <person name="Schumann P."/>
            <person name="Evtushenko L.I."/>
            <person name="Kublanov I.V."/>
        </authorList>
    </citation>
    <scope>NUCLEOTIDE SEQUENCE</scope>
    <source>
        <strain evidence="2">DSM 106523</strain>
    </source>
</reference>
<proteinExistence type="predicted"/>
<dbReference type="InterPro" id="IPR024344">
    <property type="entry name" value="MDMPI_metal-binding"/>
</dbReference>
<organism evidence="2 3">
    <name type="scientific">Natronosporangium hydrolyticum</name>
    <dbReference type="NCBI Taxonomy" id="2811111"/>
    <lineage>
        <taxon>Bacteria</taxon>
        <taxon>Bacillati</taxon>
        <taxon>Actinomycetota</taxon>
        <taxon>Actinomycetes</taxon>
        <taxon>Micromonosporales</taxon>
        <taxon>Micromonosporaceae</taxon>
        <taxon>Natronosporangium</taxon>
    </lineage>
</organism>
<accession>A0A895YFP7</accession>
<dbReference type="EMBL" id="CP070499">
    <property type="protein sequence ID" value="QSB14289.1"/>
    <property type="molecule type" value="Genomic_DNA"/>
</dbReference>
<dbReference type="InterPro" id="IPR017520">
    <property type="entry name" value="CHP03086"/>
</dbReference>
<dbReference type="GO" id="GO:0046872">
    <property type="term" value="F:metal ion binding"/>
    <property type="evidence" value="ECO:0007669"/>
    <property type="project" value="InterPro"/>
</dbReference>
<dbReference type="AlphaFoldDB" id="A0A895YFP7"/>
<dbReference type="RefSeq" id="WP_239676416.1">
    <property type="nucleotide sequence ID" value="NZ_CP070499.1"/>
</dbReference>
<dbReference type="Pfam" id="PF11716">
    <property type="entry name" value="MDMPI_N"/>
    <property type="match status" value="1"/>
</dbReference>
<evidence type="ECO:0000313" key="2">
    <source>
        <dbReference type="EMBL" id="QSB14289.1"/>
    </source>
</evidence>
<dbReference type="InterPro" id="IPR034660">
    <property type="entry name" value="DinB/YfiT-like"/>
</dbReference>
<evidence type="ECO:0000259" key="1">
    <source>
        <dbReference type="Pfam" id="PF11716"/>
    </source>
</evidence>
<dbReference type="NCBIfam" id="TIGR03086">
    <property type="entry name" value="TIGR03086 family metal-binding protein"/>
    <property type="match status" value="1"/>
</dbReference>
<gene>
    <name evidence="2" type="ORF">JQS43_22730</name>
</gene>
<dbReference type="NCBIfam" id="TIGR03083">
    <property type="entry name" value="maleylpyruvate isomerase family mycothiol-dependent enzyme"/>
    <property type="match status" value="1"/>
</dbReference>
<dbReference type="InterPro" id="IPR017517">
    <property type="entry name" value="Maleyloyr_isom"/>
</dbReference>
<protein>
    <submittedName>
        <fullName evidence="2">TIGR03086 family protein</fullName>
    </submittedName>
</protein>
<evidence type="ECO:0000313" key="3">
    <source>
        <dbReference type="Proteomes" id="UP000662857"/>
    </source>
</evidence>
<keyword evidence="3" id="KW-1185">Reference proteome</keyword>
<name>A0A895YFP7_9ACTN</name>
<dbReference type="SUPFAM" id="SSF109854">
    <property type="entry name" value="DinB/YfiT-like putative metalloenzymes"/>
    <property type="match status" value="1"/>
</dbReference>
<dbReference type="Gene3D" id="1.20.120.450">
    <property type="entry name" value="dinb family like domain"/>
    <property type="match status" value="1"/>
</dbReference>
<dbReference type="KEGG" id="nhy:JQS43_22730"/>
<sequence length="191" mass="20491">MAAEHDSVFLYQSACDVFDSAVRQIEADQWHADTPCTEWDVRHLVNHVTVEDLWAPQLLAGRGMAEVGNAFDGDQLGADPVAAWRSAMSAAKVAAAEPGVPGRVVHLSYGDDSATAYLMQLFTDHLIHGWDLATAIGADQRLPSELVAACAAWFAETAPLYRAAGLIADPPPVPADADPQTRLLAEFGRRA</sequence>
<dbReference type="Proteomes" id="UP000662857">
    <property type="component" value="Chromosome"/>
</dbReference>